<dbReference type="Gene3D" id="3.20.10.10">
    <property type="entry name" value="D-amino Acid Aminotransferase, subunit A, domain 2"/>
    <property type="match status" value="1"/>
</dbReference>
<evidence type="ECO:0000256" key="5">
    <source>
        <dbReference type="ARBA" id="ARBA00009320"/>
    </source>
</evidence>
<dbReference type="FunFam" id="3.30.470.10:FF:000010">
    <property type="entry name" value="Branched-chain-amino-acid aminotransferase-like protein 1"/>
    <property type="match status" value="1"/>
</dbReference>
<evidence type="ECO:0000256" key="6">
    <source>
        <dbReference type="ARBA" id="ARBA00013053"/>
    </source>
</evidence>
<comment type="pathway">
    <text evidence="2">Amino-acid biosynthesis; L-isoleucine biosynthesis; L-isoleucine from 2-oxobutanoate: step 4/4.</text>
</comment>
<dbReference type="InterPro" id="IPR043131">
    <property type="entry name" value="BCAT-like_N"/>
</dbReference>
<dbReference type="PANTHER" id="PTHR42743:SF11">
    <property type="entry name" value="AMINODEOXYCHORISMATE LYASE"/>
    <property type="match status" value="1"/>
</dbReference>
<evidence type="ECO:0000256" key="1">
    <source>
        <dbReference type="ARBA" id="ARBA00001933"/>
    </source>
</evidence>
<keyword evidence="7" id="KW-0663">Pyridoxal phosphate</keyword>
<dbReference type="InterPro" id="IPR043132">
    <property type="entry name" value="BCAT-like_C"/>
</dbReference>
<dbReference type="InterPro" id="IPR001544">
    <property type="entry name" value="Aminotrans_IV"/>
</dbReference>
<keyword evidence="11" id="KW-0032">Aminotransferase</keyword>
<dbReference type="GO" id="GO:0004084">
    <property type="term" value="F:branched-chain-amino-acid transaminase activity"/>
    <property type="evidence" value="ECO:0007669"/>
    <property type="project" value="UniProtKB-EC"/>
</dbReference>
<evidence type="ECO:0000256" key="3">
    <source>
        <dbReference type="ARBA" id="ARBA00004931"/>
    </source>
</evidence>
<accession>A0A6M1SZY2</accession>
<sequence>MTKGEIELPDARNKDIKVWIGDHLYPREEAKISVFDSVVQGGDAVWEGLRVYDGKIFALDEHLERLQNSAHALAFEDVPSNNTIKQALFETLKANGMKDETHIRLTLTRGKKVTSYMDPKVNRYGPTLIVLAEWKPPIHEEKKGLRLITSSIRRNPPQCIDSKIHHNNLINNILAKIEANVAGVDGAVMMDIEGYVSEVNATNIFFVFDGKVLTPFADSCLPGITRQLVIDLCLENDIPVAEKRLSMTEMYTADECFTTGTMGELAPAIEIDGRTIGNGEMGLMTKRLRKLHKNLTENSGEPLPF</sequence>
<dbReference type="InterPro" id="IPR036038">
    <property type="entry name" value="Aminotransferase-like"/>
</dbReference>
<dbReference type="Pfam" id="PF01063">
    <property type="entry name" value="Aminotran_4"/>
    <property type="match status" value="1"/>
</dbReference>
<comment type="catalytic activity">
    <reaction evidence="9">
        <text>L-isoleucine + 2-oxoglutarate = (S)-3-methyl-2-oxopentanoate + L-glutamate</text>
        <dbReference type="Rhea" id="RHEA:24801"/>
        <dbReference type="ChEBI" id="CHEBI:16810"/>
        <dbReference type="ChEBI" id="CHEBI:29985"/>
        <dbReference type="ChEBI" id="CHEBI:35146"/>
        <dbReference type="ChEBI" id="CHEBI:58045"/>
        <dbReference type="EC" id="2.6.1.42"/>
    </reaction>
</comment>
<dbReference type="SUPFAM" id="SSF56752">
    <property type="entry name" value="D-aminoacid aminotransferase-like PLP-dependent enzymes"/>
    <property type="match status" value="1"/>
</dbReference>
<dbReference type="Gene3D" id="3.30.470.10">
    <property type="match status" value="1"/>
</dbReference>
<evidence type="ECO:0000256" key="4">
    <source>
        <dbReference type="ARBA" id="ARBA00005072"/>
    </source>
</evidence>
<evidence type="ECO:0000313" key="11">
    <source>
        <dbReference type="EMBL" id="NGP77968.1"/>
    </source>
</evidence>
<comment type="catalytic activity">
    <reaction evidence="10">
        <text>L-leucine + 2-oxoglutarate = 4-methyl-2-oxopentanoate + L-glutamate</text>
        <dbReference type="Rhea" id="RHEA:18321"/>
        <dbReference type="ChEBI" id="CHEBI:16810"/>
        <dbReference type="ChEBI" id="CHEBI:17865"/>
        <dbReference type="ChEBI" id="CHEBI:29985"/>
        <dbReference type="ChEBI" id="CHEBI:57427"/>
        <dbReference type="EC" id="2.6.1.42"/>
    </reaction>
</comment>
<comment type="cofactor">
    <cofactor evidence="1">
        <name>pyridoxal 5'-phosphate</name>
        <dbReference type="ChEBI" id="CHEBI:597326"/>
    </cofactor>
</comment>
<evidence type="ECO:0000256" key="2">
    <source>
        <dbReference type="ARBA" id="ARBA00004824"/>
    </source>
</evidence>
<keyword evidence="12" id="KW-1185">Reference proteome</keyword>
<comment type="pathway">
    <text evidence="4">Amino-acid biosynthesis; L-leucine biosynthesis; L-leucine from 3-methyl-2-oxobutanoate: step 4/4.</text>
</comment>
<evidence type="ECO:0000256" key="8">
    <source>
        <dbReference type="ARBA" id="ARBA00048212"/>
    </source>
</evidence>
<gene>
    <name evidence="11" type="ORF">G3570_15065</name>
</gene>
<organism evidence="11 12">
    <name type="scientific">Halalkalibaculum roseum</name>
    <dbReference type="NCBI Taxonomy" id="2709311"/>
    <lineage>
        <taxon>Bacteria</taxon>
        <taxon>Pseudomonadati</taxon>
        <taxon>Balneolota</taxon>
        <taxon>Balneolia</taxon>
        <taxon>Balneolales</taxon>
        <taxon>Balneolaceae</taxon>
        <taxon>Halalkalibaculum</taxon>
    </lineage>
</organism>
<dbReference type="AlphaFoldDB" id="A0A6M1SZY2"/>
<name>A0A6M1SZY2_9BACT</name>
<evidence type="ECO:0000313" key="12">
    <source>
        <dbReference type="Proteomes" id="UP000473278"/>
    </source>
</evidence>
<evidence type="ECO:0000256" key="10">
    <source>
        <dbReference type="ARBA" id="ARBA00049229"/>
    </source>
</evidence>
<dbReference type="GO" id="GO:0046394">
    <property type="term" value="P:carboxylic acid biosynthetic process"/>
    <property type="evidence" value="ECO:0007669"/>
    <property type="project" value="UniProtKB-ARBA"/>
</dbReference>
<proteinExistence type="inferred from homology"/>
<dbReference type="FunFam" id="3.20.10.10:FF:000002">
    <property type="entry name" value="D-alanine aminotransferase"/>
    <property type="match status" value="1"/>
</dbReference>
<comment type="catalytic activity">
    <reaction evidence="8">
        <text>L-valine + 2-oxoglutarate = 3-methyl-2-oxobutanoate + L-glutamate</text>
        <dbReference type="Rhea" id="RHEA:24813"/>
        <dbReference type="ChEBI" id="CHEBI:11851"/>
        <dbReference type="ChEBI" id="CHEBI:16810"/>
        <dbReference type="ChEBI" id="CHEBI:29985"/>
        <dbReference type="ChEBI" id="CHEBI:57762"/>
        <dbReference type="EC" id="2.6.1.42"/>
    </reaction>
</comment>
<dbReference type="Proteomes" id="UP000473278">
    <property type="component" value="Unassembled WGS sequence"/>
</dbReference>
<comment type="similarity">
    <text evidence="5">Belongs to the class-IV pyridoxal-phosphate-dependent aminotransferase family.</text>
</comment>
<dbReference type="RefSeq" id="WP_165143659.1">
    <property type="nucleotide sequence ID" value="NZ_JAALLT010000004.1"/>
</dbReference>
<keyword evidence="11" id="KW-0808">Transferase</keyword>
<reference evidence="11 12" key="1">
    <citation type="submission" date="2020-02" db="EMBL/GenBank/DDBJ databases">
        <title>Balneolaceae bacterium YR4-1, complete genome.</title>
        <authorList>
            <person name="Li Y."/>
            <person name="Wu S."/>
        </authorList>
    </citation>
    <scope>NUCLEOTIDE SEQUENCE [LARGE SCALE GENOMIC DNA]</scope>
    <source>
        <strain evidence="11 12">YR4-1</strain>
    </source>
</reference>
<evidence type="ECO:0000256" key="7">
    <source>
        <dbReference type="ARBA" id="ARBA00022898"/>
    </source>
</evidence>
<dbReference type="EMBL" id="JAALLT010000004">
    <property type="protein sequence ID" value="NGP77968.1"/>
    <property type="molecule type" value="Genomic_DNA"/>
</dbReference>
<dbReference type="EC" id="2.6.1.42" evidence="6"/>
<protein>
    <recommendedName>
        <fullName evidence="6">branched-chain-amino-acid transaminase</fullName>
        <ecNumber evidence="6">2.6.1.42</ecNumber>
    </recommendedName>
</protein>
<evidence type="ECO:0000256" key="9">
    <source>
        <dbReference type="ARBA" id="ARBA00048798"/>
    </source>
</evidence>
<dbReference type="GO" id="GO:0008652">
    <property type="term" value="P:amino acid biosynthetic process"/>
    <property type="evidence" value="ECO:0007669"/>
    <property type="project" value="UniProtKB-ARBA"/>
</dbReference>
<comment type="pathway">
    <text evidence="3">Amino-acid biosynthesis; L-valine biosynthesis; L-valine from pyruvate: step 4/4.</text>
</comment>
<dbReference type="InterPro" id="IPR050571">
    <property type="entry name" value="Class-IV_PLP-Dep_Aminotrnsfr"/>
</dbReference>
<comment type="caution">
    <text evidence="11">The sequence shown here is derived from an EMBL/GenBank/DDBJ whole genome shotgun (WGS) entry which is preliminary data.</text>
</comment>
<dbReference type="PANTHER" id="PTHR42743">
    <property type="entry name" value="AMINO-ACID AMINOTRANSFERASE"/>
    <property type="match status" value="1"/>
</dbReference>